<gene>
    <name evidence="1" type="ORF">Scarif_00051</name>
</gene>
<accession>A0AAU7GXK1</accession>
<dbReference type="EMBL" id="PP750868">
    <property type="protein sequence ID" value="XBM95160.1"/>
    <property type="molecule type" value="Genomic_DNA"/>
</dbReference>
<name>A0AAU7GXK1_9CAUD</name>
<reference evidence="1" key="1">
    <citation type="submission" date="2024-05" db="EMBL/GenBank/DDBJ databases">
        <title>Isolation and characterization of the new Streptomyces phages Kamino, Geonosis, Abafar and Scarif infecting a broad range of host species.</title>
        <authorList>
            <person name="Rackow B."/>
            <person name="Rolland C."/>
            <person name="Mohnen I."/>
            <person name="Wittmann J."/>
            <person name="Muesken M."/>
            <person name="Overmann J."/>
            <person name="Frunzke J."/>
        </authorList>
    </citation>
    <scope>NUCLEOTIDE SEQUENCE</scope>
</reference>
<protein>
    <submittedName>
        <fullName evidence="1">Uncharacterized protein</fullName>
    </submittedName>
</protein>
<sequence length="65" mass="7687">MCPVIITYFRIEGIARMSKTKNNCCPRCNQTHEKCADSKRCEKWEISRHVCIIFGTRPLRITRRS</sequence>
<proteinExistence type="predicted"/>
<evidence type="ECO:0000313" key="1">
    <source>
        <dbReference type="EMBL" id="XBM95160.1"/>
    </source>
</evidence>
<organism evidence="1">
    <name type="scientific">Streptomyces phage Scarif</name>
    <dbReference type="NCBI Taxonomy" id="3158858"/>
    <lineage>
        <taxon>Viruses</taxon>
        <taxon>Duplodnaviria</taxon>
        <taxon>Heunggongvirae</taxon>
        <taxon>Uroviricota</taxon>
        <taxon>Caudoviricetes</taxon>
    </lineage>
</organism>